<keyword evidence="1" id="KW-0768">Sushi</keyword>
<gene>
    <name evidence="2" type="ORF">PACLA_8A039817</name>
</gene>
<dbReference type="Gene3D" id="2.10.70.10">
    <property type="entry name" value="Complement Module, domain 1"/>
    <property type="match status" value="1"/>
</dbReference>
<dbReference type="PROSITE" id="PS50923">
    <property type="entry name" value="SUSHI"/>
    <property type="match status" value="1"/>
</dbReference>
<accession>A0A6S7K8J6</accession>
<evidence type="ECO:0000256" key="1">
    <source>
        <dbReference type="PROSITE-ProRule" id="PRU00302"/>
    </source>
</evidence>
<evidence type="ECO:0000313" key="2">
    <source>
        <dbReference type="EMBL" id="CAB4039928.1"/>
    </source>
</evidence>
<feature type="non-terminal residue" evidence="2">
    <location>
        <position position="121"/>
    </location>
</feature>
<organism evidence="2 3">
    <name type="scientific">Paramuricea clavata</name>
    <name type="common">Red gorgonian</name>
    <name type="synonym">Violescent sea-whip</name>
    <dbReference type="NCBI Taxonomy" id="317549"/>
    <lineage>
        <taxon>Eukaryota</taxon>
        <taxon>Metazoa</taxon>
        <taxon>Cnidaria</taxon>
        <taxon>Anthozoa</taxon>
        <taxon>Octocorallia</taxon>
        <taxon>Malacalcyonacea</taxon>
        <taxon>Plexauridae</taxon>
        <taxon>Paramuricea</taxon>
    </lineage>
</organism>
<reference evidence="2" key="1">
    <citation type="submission" date="2020-04" db="EMBL/GenBank/DDBJ databases">
        <authorList>
            <person name="Alioto T."/>
            <person name="Alioto T."/>
            <person name="Gomez Garrido J."/>
        </authorList>
    </citation>
    <scope>NUCLEOTIDE SEQUENCE</scope>
    <source>
        <strain evidence="2">A484AB</strain>
    </source>
</reference>
<dbReference type="OrthoDB" id="406096at2759"/>
<name>A0A6S7K8J6_PARCT</name>
<dbReference type="EMBL" id="CACRXK020026069">
    <property type="protein sequence ID" value="CAB4039928.1"/>
    <property type="molecule type" value="Genomic_DNA"/>
</dbReference>
<feature type="non-terminal residue" evidence="2">
    <location>
        <position position="1"/>
    </location>
</feature>
<protein>
    <submittedName>
        <fullName evidence="2">Uncharacterized protein</fullName>
    </submittedName>
</protein>
<dbReference type="CDD" id="cd00033">
    <property type="entry name" value="CCP"/>
    <property type="match status" value="1"/>
</dbReference>
<keyword evidence="3" id="KW-1185">Reference proteome</keyword>
<comment type="caution">
    <text evidence="1">Lacks conserved residue(s) required for the propagation of feature annotation.</text>
</comment>
<dbReference type="AlphaFoldDB" id="A0A6S7K8J6"/>
<comment type="caution">
    <text evidence="2">The sequence shown here is derived from an EMBL/GenBank/DDBJ whole genome shotgun (WGS) entry which is preliminary data.</text>
</comment>
<dbReference type="InterPro" id="IPR000436">
    <property type="entry name" value="Sushi_SCR_CCP_dom"/>
</dbReference>
<dbReference type="SUPFAM" id="SSF57535">
    <property type="entry name" value="Complement control module/SCR domain"/>
    <property type="match status" value="1"/>
</dbReference>
<sequence length="121" mass="13772">RTTKYFCNEGYLNADCNNYNVSSGVGRKCNFDGEWEHGAMLNCKRICPKLDEIFEPHRALDWNYSASFYFTKTPFDGMSVQFVCNDTSWELIGPETIACNSSGNYSVEPPTCKKRPVVENT</sequence>
<dbReference type="InterPro" id="IPR035976">
    <property type="entry name" value="Sushi/SCR/CCP_sf"/>
</dbReference>
<evidence type="ECO:0000313" key="3">
    <source>
        <dbReference type="Proteomes" id="UP001152795"/>
    </source>
</evidence>
<proteinExistence type="predicted"/>
<dbReference type="Proteomes" id="UP001152795">
    <property type="component" value="Unassembled WGS sequence"/>
</dbReference>